<dbReference type="InterPro" id="IPR009671">
    <property type="entry name" value="RraB_dom"/>
</dbReference>
<dbReference type="RefSeq" id="WP_132302494.1">
    <property type="nucleotide sequence ID" value="NZ_CP170642.1"/>
</dbReference>
<dbReference type="Gene3D" id="3.30.70.970">
    <property type="entry name" value="RraB-like"/>
    <property type="match status" value="1"/>
</dbReference>
<protein>
    <submittedName>
        <fullName evidence="3">Uncharacterized protein (TIGR01619 family)</fullName>
    </submittedName>
</protein>
<dbReference type="AlphaFoldDB" id="A0A4R1KT37"/>
<dbReference type="InterPro" id="IPR016097">
    <property type="entry name" value="DUF695"/>
</dbReference>
<comment type="caution">
    <text evidence="3">The sequence shown here is derived from an EMBL/GenBank/DDBJ whole genome shotgun (WGS) entry which is preliminary data.</text>
</comment>
<sequence>MSDVNFQQEIDDQNWQNYRTWFNDQVAIVSVNMSLIATLTEFRQSNIAQIIRRYERDENGLPAEASYHAMFSQLLHTITQLCALPDVVYAGHILSNGKSQQFFYFNDEINLLETLGQLSYDELVIQQDPNWDTYFEFLLPSPLEHKMTVTEEILDTLTENGVNLSEPQRIEHNFQFDDKDDIERFIEKCNLSKIQFDRIKYTEHKVKLDNQNKVYLLKVEQELALNSQEIFTQVEQFELLADEVSARYLGWEYDHSAQQGTYLN</sequence>
<feature type="domain" description="Regulator of ribonuclease activity B" evidence="2">
    <location>
        <begin position="149"/>
        <end position="252"/>
    </location>
</feature>
<reference evidence="3 4" key="1">
    <citation type="submission" date="2019-03" db="EMBL/GenBank/DDBJ databases">
        <title>Genomic Encyclopedia of Type Strains, Phase IV (KMG-IV): sequencing the most valuable type-strain genomes for metagenomic binning, comparative biology and taxonomic classification.</title>
        <authorList>
            <person name="Goeker M."/>
        </authorList>
    </citation>
    <scope>NUCLEOTIDE SEQUENCE [LARGE SCALE GENOMIC DNA]</scope>
    <source>
        <strain evidence="3 4">DSM 10053</strain>
    </source>
</reference>
<dbReference type="NCBIfam" id="TIGR01619">
    <property type="entry name" value="hyp_HI0040"/>
    <property type="match status" value="1"/>
</dbReference>
<organism evidence="3 4">
    <name type="scientific">Lonepinella koalarum</name>
    <dbReference type="NCBI Taxonomy" id="53417"/>
    <lineage>
        <taxon>Bacteria</taxon>
        <taxon>Pseudomonadati</taxon>
        <taxon>Pseudomonadota</taxon>
        <taxon>Gammaproteobacteria</taxon>
        <taxon>Pasteurellales</taxon>
        <taxon>Pasteurellaceae</taxon>
        <taxon>Lonepinella</taxon>
    </lineage>
</organism>
<keyword evidence="4" id="KW-1185">Reference proteome</keyword>
<dbReference type="Proteomes" id="UP000295496">
    <property type="component" value="Unassembled WGS sequence"/>
</dbReference>
<evidence type="ECO:0000313" key="4">
    <source>
        <dbReference type="Proteomes" id="UP000295496"/>
    </source>
</evidence>
<dbReference type="Pfam" id="PF06877">
    <property type="entry name" value="RraB"/>
    <property type="match status" value="1"/>
</dbReference>
<feature type="domain" description="DUF695" evidence="1">
    <location>
        <begin position="13"/>
        <end position="139"/>
    </location>
</feature>
<dbReference type="EMBL" id="SMGJ01000006">
    <property type="protein sequence ID" value="TCK68214.1"/>
    <property type="molecule type" value="Genomic_DNA"/>
</dbReference>
<dbReference type="SUPFAM" id="SSF89946">
    <property type="entry name" value="Hypothetical protein VC0424"/>
    <property type="match status" value="1"/>
</dbReference>
<dbReference type="OrthoDB" id="7839302at2"/>
<proteinExistence type="predicted"/>
<name>A0A4R1KT37_9PAST</name>
<evidence type="ECO:0000313" key="3">
    <source>
        <dbReference type="EMBL" id="TCK68214.1"/>
    </source>
</evidence>
<dbReference type="InterPro" id="IPR006506">
    <property type="entry name" value="CHP01619"/>
</dbReference>
<accession>A0A4R1KT37</accession>
<evidence type="ECO:0000259" key="1">
    <source>
        <dbReference type="Pfam" id="PF05117"/>
    </source>
</evidence>
<dbReference type="Pfam" id="PF05117">
    <property type="entry name" value="DUF695"/>
    <property type="match status" value="1"/>
</dbReference>
<dbReference type="InterPro" id="IPR036701">
    <property type="entry name" value="RraB-like_sf"/>
</dbReference>
<gene>
    <name evidence="3" type="ORF">EV692_1916</name>
</gene>
<evidence type="ECO:0000259" key="2">
    <source>
        <dbReference type="Pfam" id="PF06877"/>
    </source>
</evidence>